<proteinExistence type="predicted"/>
<dbReference type="PANTHER" id="PTHR45947:SF3">
    <property type="entry name" value="SULFOQUINOVOSYL TRANSFERASE SQD2"/>
    <property type="match status" value="1"/>
</dbReference>
<comment type="caution">
    <text evidence="4">The sequence shown here is derived from an EMBL/GenBank/DDBJ whole genome shotgun (WGS) entry which is preliminary data.</text>
</comment>
<gene>
    <name evidence="4" type="ORF">TEK04_15925</name>
</gene>
<sequence>MRILHVSQPLDAGVPAVVSALVSDEVRRGYEVHTASPSRSVLGGLVLADGGHVHTWEAARSPGPGTIGEAVRLGRIVDRVDPDLVVLHSAKAGMAGRLAVRGRRTTVVVPHAWSFSSVQGPLALAASRWERWASRWTHLVVCVSSAELARGRAAGVRAPAVVIDNGTELGTADRPTPVQARHDLGLHEAPTAVCVGRLAPQKGQDLLLDAWPEIVRRVPDARLLVVGDGPSAAALRARAPADVVFTGARTDVPALLAAADVVVVPSRWEGAALVPLEAMAASRPVVSFDVDGMAHALGNTGAVVPCGDVPALAAAVAARLSDPGSARMAGLAARRRVEEHFDLRTALGRWDRELRALVARPGGPSR</sequence>
<evidence type="ECO:0000259" key="3">
    <source>
        <dbReference type="Pfam" id="PF13439"/>
    </source>
</evidence>
<dbReference type="Gene3D" id="3.40.50.2000">
    <property type="entry name" value="Glycogen Phosphorylase B"/>
    <property type="match status" value="2"/>
</dbReference>
<reference evidence="4 5" key="1">
    <citation type="submission" date="2024-03" db="EMBL/GenBank/DDBJ databases">
        <title>Draft genome sequence of Klenkia sp. LSe6-5.</title>
        <authorList>
            <person name="Duangmal K."/>
            <person name="Chantavorakit T."/>
        </authorList>
    </citation>
    <scope>NUCLEOTIDE SEQUENCE [LARGE SCALE GENOMIC DNA]</scope>
    <source>
        <strain evidence="4 5">LSe6-5</strain>
    </source>
</reference>
<evidence type="ECO:0000313" key="5">
    <source>
        <dbReference type="Proteomes" id="UP001361570"/>
    </source>
</evidence>
<dbReference type="Proteomes" id="UP001361570">
    <property type="component" value="Unassembled WGS sequence"/>
</dbReference>
<evidence type="ECO:0000313" key="4">
    <source>
        <dbReference type="EMBL" id="MEI4273215.1"/>
    </source>
</evidence>
<name>A0ABU8DWJ5_9ACTN</name>
<keyword evidence="2 4" id="KW-0808">Transferase</keyword>
<organism evidence="4 5">
    <name type="scientific">Klenkia sesuvii</name>
    <dbReference type="NCBI Taxonomy" id="3103137"/>
    <lineage>
        <taxon>Bacteria</taxon>
        <taxon>Bacillati</taxon>
        <taxon>Actinomycetota</taxon>
        <taxon>Actinomycetes</taxon>
        <taxon>Geodermatophilales</taxon>
        <taxon>Geodermatophilaceae</taxon>
        <taxon>Klenkia</taxon>
    </lineage>
</organism>
<keyword evidence="5" id="KW-1185">Reference proteome</keyword>
<evidence type="ECO:0000256" key="2">
    <source>
        <dbReference type="ARBA" id="ARBA00022679"/>
    </source>
</evidence>
<feature type="domain" description="Glycosyltransferase subfamily 4-like N-terminal" evidence="3">
    <location>
        <begin position="13"/>
        <end position="168"/>
    </location>
</feature>
<dbReference type="EMBL" id="JBAPLU010000018">
    <property type="protein sequence ID" value="MEI4273215.1"/>
    <property type="molecule type" value="Genomic_DNA"/>
</dbReference>
<dbReference type="Pfam" id="PF13439">
    <property type="entry name" value="Glyco_transf_4"/>
    <property type="match status" value="1"/>
</dbReference>
<dbReference type="Pfam" id="PF13692">
    <property type="entry name" value="Glyco_trans_1_4"/>
    <property type="match status" value="1"/>
</dbReference>
<keyword evidence="1 4" id="KW-0328">Glycosyltransferase</keyword>
<dbReference type="RefSeq" id="WP_336405337.1">
    <property type="nucleotide sequence ID" value="NZ_JBAPLU010000018.1"/>
</dbReference>
<dbReference type="EC" id="2.4.-.-" evidence="4"/>
<dbReference type="SUPFAM" id="SSF53756">
    <property type="entry name" value="UDP-Glycosyltransferase/glycogen phosphorylase"/>
    <property type="match status" value="1"/>
</dbReference>
<accession>A0ABU8DWJ5</accession>
<dbReference type="InterPro" id="IPR028098">
    <property type="entry name" value="Glyco_trans_4-like_N"/>
</dbReference>
<dbReference type="PANTHER" id="PTHR45947">
    <property type="entry name" value="SULFOQUINOVOSYL TRANSFERASE SQD2"/>
    <property type="match status" value="1"/>
</dbReference>
<dbReference type="InterPro" id="IPR050194">
    <property type="entry name" value="Glycosyltransferase_grp1"/>
</dbReference>
<dbReference type="GO" id="GO:0016757">
    <property type="term" value="F:glycosyltransferase activity"/>
    <property type="evidence" value="ECO:0007669"/>
    <property type="project" value="UniProtKB-KW"/>
</dbReference>
<protein>
    <submittedName>
        <fullName evidence="4">Glycosyltransferase</fullName>
        <ecNumber evidence="4">2.4.-.-</ecNumber>
    </submittedName>
</protein>
<evidence type="ECO:0000256" key="1">
    <source>
        <dbReference type="ARBA" id="ARBA00022676"/>
    </source>
</evidence>